<protein>
    <recommendedName>
        <fullName evidence="2">FHA domain-containing protein</fullName>
    </recommendedName>
</protein>
<feature type="compositionally biased region" description="Low complexity" evidence="1">
    <location>
        <begin position="16"/>
        <end position="37"/>
    </location>
</feature>
<dbReference type="PROSITE" id="PS50006">
    <property type="entry name" value="FHA_DOMAIN"/>
    <property type="match status" value="1"/>
</dbReference>
<keyword evidence="4" id="KW-1185">Reference proteome</keyword>
<dbReference type="OrthoDB" id="5348546at2759"/>
<feature type="compositionally biased region" description="Basic and acidic residues" evidence="1">
    <location>
        <begin position="353"/>
        <end position="369"/>
    </location>
</feature>
<feature type="region of interest" description="Disordered" evidence="1">
    <location>
        <begin position="253"/>
        <end position="277"/>
    </location>
</feature>
<evidence type="ECO:0000256" key="1">
    <source>
        <dbReference type="SAM" id="MobiDB-lite"/>
    </source>
</evidence>
<accession>A0A261XTI6</accession>
<feature type="region of interest" description="Disordered" evidence="1">
    <location>
        <begin position="299"/>
        <end position="369"/>
    </location>
</feature>
<feature type="compositionally biased region" description="Acidic residues" evidence="1">
    <location>
        <begin position="259"/>
        <end position="276"/>
    </location>
</feature>
<reference evidence="3 4" key="1">
    <citation type="journal article" date="2017" name="Mycologia">
        <title>Bifiguratus adelaidae, gen. et sp. nov., a new member of Mucoromycotina in endophytic and soil-dwelling habitats.</title>
        <authorList>
            <person name="Torres-Cruz T.J."/>
            <person name="Billingsley Tobias T.L."/>
            <person name="Almatruk M."/>
            <person name="Hesse C."/>
            <person name="Kuske C.R."/>
            <person name="Desiro A."/>
            <person name="Benucci G.M."/>
            <person name="Bonito G."/>
            <person name="Stajich J.E."/>
            <person name="Dunlap C."/>
            <person name="Arnold A.E."/>
            <person name="Porras-Alfaro A."/>
        </authorList>
    </citation>
    <scope>NUCLEOTIDE SEQUENCE [LARGE SCALE GENOMIC DNA]</scope>
    <source>
        <strain evidence="3 4">AZ0501</strain>
    </source>
</reference>
<feature type="domain" description="FHA" evidence="2">
    <location>
        <begin position="118"/>
        <end position="170"/>
    </location>
</feature>
<feature type="compositionally biased region" description="Basic and acidic residues" evidence="1">
    <location>
        <begin position="523"/>
        <end position="533"/>
    </location>
</feature>
<feature type="region of interest" description="Disordered" evidence="1">
    <location>
        <begin position="498"/>
        <end position="533"/>
    </location>
</feature>
<proteinExistence type="predicted"/>
<dbReference type="InterPro" id="IPR008984">
    <property type="entry name" value="SMAD_FHA_dom_sf"/>
</dbReference>
<dbReference type="Gene3D" id="2.60.200.20">
    <property type="match status" value="1"/>
</dbReference>
<dbReference type="InterPro" id="IPR000253">
    <property type="entry name" value="FHA_dom"/>
</dbReference>
<dbReference type="Pfam" id="PF00498">
    <property type="entry name" value="FHA"/>
    <property type="match status" value="1"/>
</dbReference>
<comment type="caution">
    <text evidence="3">The sequence shown here is derived from an EMBL/GenBank/DDBJ whole genome shotgun (WGS) entry which is preliminary data.</text>
</comment>
<evidence type="ECO:0000313" key="3">
    <source>
        <dbReference type="EMBL" id="OZJ01671.1"/>
    </source>
</evidence>
<feature type="region of interest" description="Disordered" evidence="1">
    <location>
        <begin position="1"/>
        <end position="37"/>
    </location>
</feature>
<dbReference type="EMBL" id="MVBO01000269">
    <property type="protein sequence ID" value="OZJ01671.1"/>
    <property type="molecule type" value="Genomic_DNA"/>
</dbReference>
<feature type="compositionally biased region" description="Basic and acidic residues" evidence="1">
    <location>
        <begin position="312"/>
        <end position="343"/>
    </location>
</feature>
<dbReference type="Proteomes" id="UP000242875">
    <property type="component" value="Unassembled WGS sequence"/>
</dbReference>
<organism evidence="3 4">
    <name type="scientific">Bifiguratus adelaidae</name>
    <dbReference type="NCBI Taxonomy" id="1938954"/>
    <lineage>
        <taxon>Eukaryota</taxon>
        <taxon>Fungi</taxon>
        <taxon>Fungi incertae sedis</taxon>
        <taxon>Mucoromycota</taxon>
        <taxon>Mucoromycotina</taxon>
        <taxon>Endogonomycetes</taxon>
        <taxon>Endogonales</taxon>
        <taxon>Endogonales incertae sedis</taxon>
        <taxon>Bifiguratus</taxon>
    </lineage>
</organism>
<sequence>MITPPRSELYSRHAKPFSSPSSLSPPSSPAGGRAPPLFRFKQQLRQFSKTPQEGVPSRVGTPERRVLAELQNTPSPGPASAIRKNQYADVTSVYYVSSPFTTPPPQPMLVRLHPNQTLYIGRGSQAHIKLGRGNVQISRIHLALHPRPERFDYVVEVIGMNGCRLDGVRYAQHQKIRLRDGGLLNILGWRCVVQYPSEYKQGLATSELDDLDHAHVAQARVGRGNDKVIETVEPQDLPSDEDGVDEDENVAVSKHNDVIDNDEDEEEEDVLDIGDLSDERERDDAWCLSLLSSMTAIDEEDAEQADVAGSDRTADASVAHEEDDLEEKKEKLNIQEKVKKDSEEDKQENEEEISTKMREDHDKAEATEAKDTAADIDYVSVIIDVLVNSRKSSMTITDIHARLEEQKMSVPTDTTDSKHQGSLFLEDILTSHLFFGKIVRTGKTADGSPKEHLYYYEAERDPVEWRRSSYTQVTRRARKCTLEDKQYFFKMPPKLPQHRYKAYVPPRAGSPSKRECNSDDGERDSKRKVARKE</sequence>
<evidence type="ECO:0000259" key="2">
    <source>
        <dbReference type="PROSITE" id="PS50006"/>
    </source>
</evidence>
<dbReference type="SUPFAM" id="SSF49879">
    <property type="entry name" value="SMAD/FHA domain"/>
    <property type="match status" value="1"/>
</dbReference>
<gene>
    <name evidence="3" type="ORF">BZG36_05514</name>
</gene>
<dbReference type="AlphaFoldDB" id="A0A261XTI6"/>
<evidence type="ECO:0000313" key="4">
    <source>
        <dbReference type="Proteomes" id="UP000242875"/>
    </source>
</evidence>
<name>A0A261XTI6_9FUNG</name>